<dbReference type="InterPro" id="IPR036908">
    <property type="entry name" value="RlpA-like_sf"/>
</dbReference>
<dbReference type="AlphaFoldDB" id="A0A1Y2G6A5"/>
<feature type="domain" description="Expansin-like EG45" evidence="3">
    <location>
        <begin position="51"/>
        <end position="185"/>
    </location>
</feature>
<evidence type="ECO:0000313" key="5">
    <source>
        <dbReference type="Proteomes" id="UP000193467"/>
    </source>
</evidence>
<feature type="chain" id="PRO_5012440748" evidence="2">
    <location>
        <begin position="25"/>
        <end position="249"/>
    </location>
</feature>
<dbReference type="OrthoDB" id="5823761at2759"/>
<gene>
    <name evidence="4" type="ORF">BCR35DRAFT_298051</name>
</gene>
<dbReference type="PANTHER" id="PTHR31836:SF21">
    <property type="entry name" value="EXPANSIN-LIKE PROTEIN 7"/>
    <property type="match status" value="1"/>
</dbReference>
<dbReference type="SUPFAM" id="SSF50685">
    <property type="entry name" value="Barwin-like endoglucanases"/>
    <property type="match status" value="1"/>
</dbReference>
<keyword evidence="5" id="KW-1185">Reference proteome</keyword>
<reference evidence="4 5" key="1">
    <citation type="submission" date="2016-07" db="EMBL/GenBank/DDBJ databases">
        <title>Pervasive Adenine N6-methylation of Active Genes in Fungi.</title>
        <authorList>
            <consortium name="DOE Joint Genome Institute"/>
            <person name="Mondo S.J."/>
            <person name="Dannebaum R.O."/>
            <person name="Kuo R.C."/>
            <person name="Labutti K."/>
            <person name="Haridas S."/>
            <person name="Kuo A."/>
            <person name="Salamov A."/>
            <person name="Ahrendt S.R."/>
            <person name="Lipzen A."/>
            <person name="Sullivan W."/>
            <person name="Andreopoulos W.B."/>
            <person name="Clum A."/>
            <person name="Lindquist E."/>
            <person name="Daum C."/>
            <person name="Ramamoorthy G.K."/>
            <person name="Gryganskyi A."/>
            <person name="Culley D."/>
            <person name="Magnuson J.K."/>
            <person name="James T.Y."/>
            <person name="O'Malley M.A."/>
            <person name="Stajich J.E."/>
            <person name="Spatafora J.W."/>
            <person name="Visel A."/>
            <person name="Grigoriev I.V."/>
        </authorList>
    </citation>
    <scope>NUCLEOTIDE SEQUENCE [LARGE SCALE GENOMIC DNA]</scope>
    <source>
        <strain evidence="4 5">62-1032</strain>
    </source>
</reference>
<name>A0A1Y2G6A5_9BASI</name>
<sequence length="249" mass="26176">MRQSRRLVLYPVLLLLSWSLFATAAGNLSTLAIPNEGTASLTHYDLPPTAIAACGCSNTSSEYPTAALNQAAYGSTVSSGPACGLCFNLSIVSAWQTTPPFVLPEDNQTSIVVKITDKCPSDQWCNATETKPNKAGQFFHFDLASPSASVPLSWFPALNVTLYGYSDPGAWLIKFSKVSCESWAGYNVTNSSIADPSLGGDSGCCPLDPGFTEDVCPATSLRVSGATKLASSLSLFNLAVVAVVFIVAL</sequence>
<feature type="signal peptide" evidence="2">
    <location>
        <begin position="1"/>
        <end position="24"/>
    </location>
</feature>
<evidence type="ECO:0000256" key="1">
    <source>
        <dbReference type="ARBA" id="ARBA00022729"/>
    </source>
</evidence>
<dbReference type="PANTHER" id="PTHR31836">
    <property type="match status" value="1"/>
</dbReference>
<comment type="caution">
    <text evidence="4">The sequence shown here is derived from an EMBL/GenBank/DDBJ whole genome shotgun (WGS) entry which is preliminary data.</text>
</comment>
<evidence type="ECO:0000313" key="4">
    <source>
        <dbReference type="EMBL" id="ORY92589.1"/>
    </source>
</evidence>
<keyword evidence="1 2" id="KW-0732">Signal</keyword>
<dbReference type="InParanoid" id="A0A1Y2G6A5"/>
<dbReference type="Gene3D" id="2.40.40.10">
    <property type="entry name" value="RlpA-like domain"/>
    <property type="match status" value="1"/>
</dbReference>
<dbReference type="InterPro" id="IPR051477">
    <property type="entry name" value="Expansin_CellWall"/>
</dbReference>
<accession>A0A1Y2G6A5</accession>
<dbReference type="PROSITE" id="PS50842">
    <property type="entry name" value="EXPANSIN_EG45"/>
    <property type="match status" value="1"/>
</dbReference>
<evidence type="ECO:0000259" key="3">
    <source>
        <dbReference type="PROSITE" id="PS50842"/>
    </source>
</evidence>
<organism evidence="4 5">
    <name type="scientific">Leucosporidium creatinivorum</name>
    <dbReference type="NCBI Taxonomy" id="106004"/>
    <lineage>
        <taxon>Eukaryota</taxon>
        <taxon>Fungi</taxon>
        <taxon>Dikarya</taxon>
        <taxon>Basidiomycota</taxon>
        <taxon>Pucciniomycotina</taxon>
        <taxon>Microbotryomycetes</taxon>
        <taxon>Leucosporidiales</taxon>
        <taxon>Leucosporidium</taxon>
    </lineage>
</organism>
<dbReference type="Pfam" id="PF22514">
    <property type="entry name" value="EXPB1_D1"/>
    <property type="match status" value="1"/>
</dbReference>
<dbReference type="Proteomes" id="UP000193467">
    <property type="component" value="Unassembled WGS sequence"/>
</dbReference>
<dbReference type="InterPro" id="IPR007112">
    <property type="entry name" value="Expansin/allergen_DPBB_dom"/>
</dbReference>
<dbReference type="CDD" id="cd22278">
    <property type="entry name" value="DPBB_GH45_endoglucanase"/>
    <property type="match status" value="1"/>
</dbReference>
<dbReference type="EMBL" id="MCGR01000001">
    <property type="protein sequence ID" value="ORY92589.1"/>
    <property type="molecule type" value="Genomic_DNA"/>
</dbReference>
<protein>
    <submittedName>
        <fullName evidence="4">RlpA-like double-psi beta-barrel-protein domain-containing protein-containing protein</fullName>
    </submittedName>
</protein>
<evidence type="ECO:0000256" key="2">
    <source>
        <dbReference type="SAM" id="SignalP"/>
    </source>
</evidence>
<proteinExistence type="predicted"/>